<reference evidence="4" key="1">
    <citation type="submission" date="2012-12" db="EMBL/GenBank/DDBJ databases">
        <authorList>
            <person name="Hellsten U."/>
            <person name="Grimwood J."/>
            <person name="Chapman J.A."/>
            <person name="Shapiro H."/>
            <person name="Aerts A."/>
            <person name="Otillar R.P."/>
            <person name="Terry A.Y."/>
            <person name="Boore J.L."/>
            <person name="Simakov O."/>
            <person name="Marletaz F."/>
            <person name="Cho S.-J."/>
            <person name="Edsinger-Gonzales E."/>
            <person name="Havlak P."/>
            <person name="Kuo D.-H."/>
            <person name="Larsson T."/>
            <person name="Lv J."/>
            <person name="Arendt D."/>
            <person name="Savage R."/>
            <person name="Osoegawa K."/>
            <person name="de Jong P."/>
            <person name="Lindberg D.R."/>
            <person name="Seaver E.C."/>
            <person name="Weisblat D.A."/>
            <person name="Putnam N.H."/>
            <person name="Grigoriev I.V."/>
            <person name="Rokhsar D.S."/>
        </authorList>
    </citation>
    <scope>NUCLEOTIDE SEQUENCE</scope>
    <source>
        <strain evidence="4">I ESC-2004</strain>
    </source>
</reference>
<dbReference type="EMBL" id="KB293995">
    <property type="protein sequence ID" value="ELU15108.1"/>
    <property type="molecule type" value="Genomic_DNA"/>
</dbReference>
<dbReference type="OMA" id="TQIENTW"/>
<keyword evidence="4" id="KW-1185">Reference proteome</keyword>
<evidence type="ECO:0000313" key="4">
    <source>
        <dbReference type="Proteomes" id="UP000014760"/>
    </source>
</evidence>
<reference evidence="3" key="3">
    <citation type="submission" date="2015-06" db="UniProtKB">
        <authorList>
            <consortium name="EnsemblMetazoa"/>
        </authorList>
    </citation>
    <scope>IDENTIFICATION</scope>
</reference>
<gene>
    <name evidence="2" type="ORF">CAPTEDRAFT_215954</name>
</gene>
<sequence length="265" mass="30685">MPSNKKKNNQNREWDNEGDEMEREMTQMRKDIAKLLKQQDIIMKQQNQIDSLLQEIATLKTENKKQKKKEITLLTSRVDDLEQYTRSEDIIISGLRVQNRYYSKAAATTEETNENAADEENLVLEKKVVQFMNSKDIHVREREISACHFLGGPGKDGIKKIIVRFTNRKDKVALLKQGQKLNGGNVYVNEHLTRKNASLARIARVLRTQGALTKTWTRNGRVFTKWKSHINVQESVTKITNEDDFLRCNISKEQLTTVCAKLNDH</sequence>
<dbReference type="HOGENOM" id="CLU_091820_0_0_1"/>
<accession>R7V8C7</accession>
<protein>
    <recommendedName>
        <fullName evidence="5">L1 transposable element RRM domain-containing protein</fullName>
    </recommendedName>
</protein>
<evidence type="ECO:0008006" key="5">
    <source>
        <dbReference type="Google" id="ProtNLM"/>
    </source>
</evidence>
<dbReference type="EMBL" id="AMQN01004616">
    <property type="status" value="NOT_ANNOTATED_CDS"/>
    <property type="molecule type" value="Genomic_DNA"/>
</dbReference>
<evidence type="ECO:0000313" key="2">
    <source>
        <dbReference type="EMBL" id="ELU15108.1"/>
    </source>
</evidence>
<organism evidence="2">
    <name type="scientific">Capitella teleta</name>
    <name type="common">Polychaete worm</name>
    <dbReference type="NCBI Taxonomy" id="283909"/>
    <lineage>
        <taxon>Eukaryota</taxon>
        <taxon>Metazoa</taxon>
        <taxon>Spiralia</taxon>
        <taxon>Lophotrochozoa</taxon>
        <taxon>Annelida</taxon>
        <taxon>Polychaeta</taxon>
        <taxon>Sedentaria</taxon>
        <taxon>Scolecida</taxon>
        <taxon>Capitellidae</taxon>
        <taxon>Capitella</taxon>
    </lineage>
</organism>
<reference evidence="2 4" key="2">
    <citation type="journal article" date="2013" name="Nature">
        <title>Insights into bilaterian evolution from three spiralian genomes.</title>
        <authorList>
            <person name="Simakov O."/>
            <person name="Marletaz F."/>
            <person name="Cho S.J."/>
            <person name="Edsinger-Gonzales E."/>
            <person name="Havlak P."/>
            <person name="Hellsten U."/>
            <person name="Kuo D.H."/>
            <person name="Larsson T."/>
            <person name="Lv J."/>
            <person name="Arendt D."/>
            <person name="Savage R."/>
            <person name="Osoegawa K."/>
            <person name="de Jong P."/>
            <person name="Grimwood J."/>
            <person name="Chapman J.A."/>
            <person name="Shapiro H."/>
            <person name="Aerts A."/>
            <person name="Otillar R.P."/>
            <person name="Terry A.Y."/>
            <person name="Boore J.L."/>
            <person name="Grigoriev I.V."/>
            <person name="Lindberg D.R."/>
            <person name="Seaver E.C."/>
            <person name="Weisblat D.A."/>
            <person name="Putnam N.H."/>
            <person name="Rokhsar D.S."/>
        </authorList>
    </citation>
    <scope>NUCLEOTIDE SEQUENCE</scope>
    <source>
        <strain evidence="2 4">I ESC-2004</strain>
    </source>
</reference>
<feature type="region of interest" description="Disordered" evidence="1">
    <location>
        <begin position="1"/>
        <end position="25"/>
    </location>
</feature>
<evidence type="ECO:0000313" key="3">
    <source>
        <dbReference type="EnsemblMetazoa" id="CapteP215954"/>
    </source>
</evidence>
<name>R7V8C7_CAPTE</name>
<evidence type="ECO:0000256" key="1">
    <source>
        <dbReference type="SAM" id="MobiDB-lite"/>
    </source>
</evidence>
<dbReference type="EnsemblMetazoa" id="CapteT215954">
    <property type="protein sequence ID" value="CapteP215954"/>
    <property type="gene ID" value="CapteG215954"/>
</dbReference>
<dbReference type="AlphaFoldDB" id="R7V8C7"/>
<dbReference type="Proteomes" id="UP000014760">
    <property type="component" value="Unassembled WGS sequence"/>
</dbReference>
<dbReference type="OrthoDB" id="6079589at2759"/>
<proteinExistence type="predicted"/>